<keyword evidence="8 17" id="KW-0812">Transmembrane</keyword>
<feature type="transmembrane region" description="Helical" evidence="17">
    <location>
        <begin position="216"/>
        <end position="241"/>
    </location>
</feature>
<proteinExistence type="inferred from homology"/>
<evidence type="ECO:0000256" key="13">
    <source>
        <dbReference type="ARBA" id="ARBA00023075"/>
    </source>
</evidence>
<comment type="catalytic activity">
    <reaction evidence="16 17">
        <text>a ubiquinone + NADH + 5 H(+)(in) = a ubiquinol + NAD(+) + 4 H(+)(out)</text>
        <dbReference type="Rhea" id="RHEA:29091"/>
        <dbReference type="Rhea" id="RHEA-COMP:9565"/>
        <dbReference type="Rhea" id="RHEA-COMP:9566"/>
        <dbReference type="ChEBI" id="CHEBI:15378"/>
        <dbReference type="ChEBI" id="CHEBI:16389"/>
        <dbReference type="ChEBI" id="CHEBI:17976"/>
        <dbReference type="ChEBI" id="CHEBI:57540"/>
        <dbReference type="ChEBI" id="CHEBI:57945"/>
        <dbReference type="EC" id="7.1.1.2"/>
    </reaction>
</comment>
<feature type="transmembrane region" description="Helical" evidence="17">
    <location>
        <begin position="422"/>
        <end position="445"/>
    </location>
</feature>
<evidence type="ECO:0000256" key="10">
    <source>
        <dbReference type="ARBA" id="ARBA00022982"/>
    </source>
</evidence>
<dbReference type="AlphaFoldDB" id="A0A9E7V752"/>
<keyword evidence="14 17" id="KW-0496">Mitochondrion</keyword>
<evidence type="ECO:0000256" key="8">
    <source>
        <dbReference type="ARBA" id="ARBA00022692"/>
    </source>
</evidence>
<evidence type="ECO:0000256" key="7">
    <source>
        <dbReference type="ARBA" id="ARBA00022660"/>
    </source>
</evidence>
<evidence type="ECO:0000256" key="4">
    <source>
        <dbReference type="ARBA" id="ARBA00012944"/>
    </source>
</evidence>
<feature type="transmembrane region" description="Helical" evidence="17">
    <location>
        <begin position="110"/>
        <end position="131"/>
    </location>
</feature>
<evidence type="ECO:0000256" key="14">
    <source>
        <dbReference type="ARBA" id="ARBA00023128"/>
    </source>
</evidence>
<feature type="domain" description="NADH:quinone oxidoreductase/Mrp antiporter transmembrane" evidence="18">
    <location>
        <begin position="106"/>
        <end position="391"/>
    </location>
</feature>
<keyword evidence="12 17" id="KW-0520">NAD</keyword>
<dbReference type="InterPro" id="IPR001750">
    <property type="entry name" value="ND/Mrp_TM"/>
</dbReference>
<protein>
    <recommendedName>
        <fullName evidence="5 17">NADH-ubiquinone oxidoreductase chain 4</fullName>
        <ecNumber evidence="4 17">7.1.1.2</ecNumber>
    </recommendedName>
</protein>
<dbReference type="PRINTS" id="PR01437">
    <property type="entry name" value="NUOXDRDTASE4"/>
</dbReference>
<dbReference type="EC" id="7.1.1.2" evidence="4 17"/>
<dbReference type="PANTHER" id="PTHR43507:SF20">
    <property type="entry name" value="NADH-UBIQUINONE OXIDOREDUCTASE CHAIN 4"/>
    <property type="match status" value="1"/>
</dbReference>
<feature type="transmembrane region" description="Helical" evidence="17">
    <location>
        <begin position="143"/>
        <end position="162"/>
    </location>
</feature>
<dbReference type="GO" id="GO:0003954">
    <property type="term" value="F:NADH dehydrogenase activity"/>
    <property type="evidence" value="ECO:0007669"/>
    <property type="project" value="TreeGrafter"/>
</dbReference>
<evidence type="ECO:0000259" key="19">
    <source>
        <dbReference type="Pfam" id="PF01059"/>
    </source>
</evidence>
<feature type="transmembrane region" description="Helical" evidence="17">
    <location>
        <begin position="272"/>
        <end position="295"/>
    </location>
</feature>
<feature type="transmembrane region" description="Helical" evidence="17">
    <location>
        <begin position="247"/>
        <end position="265"/>
    </location>
</feature>
<evidence type="ECO:0000256" key="3">
    <source>
        <dbReference type="ARBA" id="ARBA00009025"/>
    </source>
</evidence>
<dbReference type="EMBL" id="OK375875">
    <property type="protein sequence ID" value="UZA61126.1"/>
    <property type="molecule type" value="Genomic_DNA"/>
</dbReference>
<keyword evidence="11 17" id="KW-1133">Transmembrane helix</keyword>
<feature type="transmembrane region" description="Helical" evidence="17">
    <location>
        <begin position="87"/>
        <end position="104"/>
    </location>
</feature>
<comment type="subcellular location">
    <subcellularLocation>
        <location evidence="2 17">Mitochondrion membrane</location>
        <topology evidence="2 17">Multi-pass membrane protein</topology>
    </subcellularLocation>
</comment>
<feature type="transmembrane region" description="Helical" evidence="17">
    <location>
        <begin position="6"/>
        <end position="24"/>
    </location>
</feature>
<geneLocation type="mitochondrion" evidence="20"/>
<evidence type="ECO:0000259" key="18">
    <source>
        <dbReference type="Pfam" id="PF00361"/>
    </source>
</evidence>
<evidence type="ECO:0000256" key="2">
    <source>
        <dbReference type="ARBA" id="ARBA00004225"/>
    </source>
</evidence>
<reference evidence="20" key="1">
    <citation type="submission" date="2021-10" db="EMBL/GenBank/DDBJ databases">
        <authorList>
            <person name="Yan Y."/>
            <person name="Li H."/>
        </authorList>
    </citation>
    <scope>NUCLEOTIDE SEQUENCE</scope>
</reference>
<dbReference type="GO" id="GO:0042773">
    <property type="term" value="P:ATP synthesis coupled electron transport"/>
    <property type="evidence" value="ECO:0007669"/>
    <property type="project" value="InterPro"/>
</dbReference>
<keyword evidence="15 17" id="KW-0472">Membrane</keyword>
<feature type="transmembrane region" description="Helical" evidence="17">
    <location>
        <begin position="56"/>
        <end position="75"/>
    </location>
</feature>
<feature type="transmembrane region" description="Helical" evidence="17">
    <location>
        <begin position="343"/>
        <end position="361"/>
    </location>
</feature>
<dbReference type="GO" id="GO:0031966">
    <property type="term" value="C:mitochondrial membrane"/>
    <property type="evidence" value="ECO:0007669"/>
    <property type="project" value="UniProtKB-SubCell"/>
</dbReference>
<gene>
    <name evidence="20" type="primary">ND4</name>
</gene>
<keyword evidence="6 17" id="KW-0813">Transport</keyword>
<evidence type="ECO:0000256" key="15">
    <source>
        <dbReference type="ARBA" id="ARBA00023136"/>
    </source>
</evidence>
<keyword evidence="13 17" id="KW-0830">Ubiquinone</keyword>
<feature type="transmembrane region" description="Helical" evidence="17">
    <location>
        <begin position="301"/>
        <end position="322"/>
    </location>
</feature>
<dbReference type="Pfam" id="PF00361">
    <property type="entry name" value="Proton_antipo_M"/>
    <property type="match status" value="1"/>
</dbReference>
<dbReference type="Pfam" id="PF01059">
    <property type="entry name" value="Oxidored_q5_N"/>
    <property type="match status" value="1"/>
</dbReference>
<organism evidence="20">
    <name type="scientific">Graptomyza sp</name>
    <dbReference type="NCBI Taxonomy" id="2992821"/>
    <lineage>
        <taxon>Eukaryota</taxon>
        <taxon>Metazoa</taxon>
        <taxon>Ecdysozoa</taxon>
        <taxon>Arthropoda</taxon>
        <taxon>Hexapoda</taxon>
        <taxon>Insecta</taxon>
        <taxon>Pterygota</taxon>
        <taxon>Neoptera</taxon>
        <taxon>Endopterygota</taxon>
        <taxon>Diptera</taxon>
        <taxon>Brachycera</taxon>
        <taxon>Muscomorpha</taxon>
        <taxon>Syrphoidea</taxon>
        <taxon>Syrphidae</taxon>
        <taxon>Eristalinae</taxon>
        <taxon>Volucellini</taxon>
        <taxon>Graptomyza</taxon>
    </lineage>
</organism>
<comment type="function">
    <text evidence="1">Core subunit of the mitochondrial membrane respiratory chain NADH dehydrogenase (Complex I) that is believed to belong to the minimal assembly required for catalysis. Complex I functions in the transfer of electrons from NADH to the respiratory chain. The immediate electron acceptor for the enzyme is believed to be ubiquinone.</text>
</comment>
<evidence type="ECO:0000256" key="5">
    <source>
        <dbReference type="ARBA" id="ARBA00021006"/>
    </source>
</evidence>
<evidence type="ECO:0000256" key="16">
    <source>
        <dbReference type="ARBA" id="ARBA00049551"/>
    </source>
</evidence>
<dbReference type="GO" id="GO:0008137">
    <property type="term" value="F:NADH dehydrogenase (ubiquinone) activity"/>
    <property type="evidence" value="ECO:0007669"/>
    <property type="project" value="UniProtKB-UniRule"/>
</dbReference>
<evidence type="ECO:0000313" key="20">
    <source>
        <dbReference type="EMBL" id="UZA61126.1"/>
    </source>
</evidence>
<dbReference type="InterPro" id="IPR000260">
    <property type="entry name" value="NADH4_N"/>
</dbReference>
<keyword evidence="10 17" id="KW-0249">Electron transport</keyword>
<dbReference type="PANTHER" id="PTHR43507">
    <property type="entry name" value="NADH-UBIQUINONE OXIDOREDUCTASE CHAIN 4"/>
    <property type="match status" value="1"/>
</dbReference>
<feature type="transmembrane region" description="Helical" evidence="17">
    <location>
        <begin position="182"/>
        <end position="204"/>
    </location>
</feature>
<evidence type="ECO:0000256" key="11">
    <source>
        <dbReference type="ARBA" id="ARBA00022989"/>
    </source>
</evidence>
<evidence type="ECO:0000256" key="9">
    <source>
        <dbReference type="ARBA" id="ARBA00022967"/>
    </source>
</evidence>
<keyword evidence="9" id="KW-1278">Translocase</keyword>
<evidence type="ECO:0000256" key="1">
    <source>
        <dbReference type="ARBA" id="ARBA00003257"/>
    </source>
</evidence>
<keyword evidence="7 17" id="KW-0679">Respiratory chain</keyword>
<name>A0A9E7V752_9MUSC</name>
<evidence type="ECO:0000256" key="17">
    <source>
        <dbReference type="RuleBase" id="RU003297"/>
    </source>
</evidence>
<accession>A0A9E7V752</accession>
<feature type="transmembrane region" description="Helical" evidence="17">
    <location>
        <begin position="31"/>
        <end position="50"/>
    </location>
</feature>
<sequence length="446" mass="51645">MLMILFMLILLFPICFMKNMFWMVQNMLFMMMFMLLLLNYFFNYFMNISYFLGMDLLSYGMIMLSFWICSLMLMASDLINKYNNYKNLFLLNIVMLLLLLLLTFSSNNLFMFYLFFEGSLIPTLFLVLGWGYQPERLQAGMYLLFYTLLVSLPMLISIFYLYNYLNTMNFYLLNNYNFNYVILYVSLIMSFLVKMPMFLVHLWLPKAHVEAPVSGSMILAGIMLKLGGYGLLRVLYFIQFIGMKLNFVFISISLIGGVLVSLICLRQTDLKALIAYSSVAHMGIVLSGLMTMSYWGICGSYSLMIAHGLCSSGLFCLANISYERVGSRSLLINKGMLNFMPSLSLWWFLLCSANMAAPPTLNLVGEISLLNSIISWSWLTMLILIFLSFFSAAYTLYLYSYSQHGKVYSGIYSFSMGVNREFLLLFLHWFPLNLLVMKLDISLLWL</sequence>
<feature type="transmembrane region" description="Helical" evidence="17">
    <location>
        <begin position="373"/>
        <end position="401"/>
    </location>
</feature>
<comment type="function">
    <text evidence="17">Core subunit of the mitochondrial membrane respiratory chain NADH dehydrogenase (Complex I) which catalyzes electron transfer from NADH through the respiratory chain, using ubiquinone as an electron acceptor. Essential for the catalytic activity and assembly of complex I.</text>
</comment>
<feature type="domain" description="NADH:ubiquinone oxidoreductase chain 4 N-terminal" evidence="19">
    <location>
        <begin position="1"/>
        <end position="103"/>
    </location>
</feature>
<dbReference type="GO" id="GO:0015990">
    <property type="term" value="P:electron transport coupled proton transport"/>
    <property type="evidence" value="ECO:0007669"/>
    <property type="project" value="TreeGrafter"/>
</dbReference>
<dbReference type="GO" id="GO:0048039">
    <property type="term" value="F:ubiquinone binding"/>
    <property type="evidence" value="ECO:0007669"/>
    <property type="project" value="TreeGrafter"/>
</dbReference>
<evidence type="ECO:0000256" key="6">
    <source>
        <dbReference type="ARBA" id="ARBA00022448"/>
    </source>
</evidence>
<comment type="similarity">
    <text evidence="3 17">Belongs to the complex I subunit 4 family.</text>
</comment>
<evidence type="ECO:0000256" key="12">
    <source>
        <dbReference type="ARBA" id="ARBA00023027"/>
    </source>
</evidence>
<dbReference type="InterPro" id="IPR003918">
    <property type="entry name" value="NADH_UbQ_OxRdtase"/>
</dbReference>